<comment type="caution">
    <text evidence="1">The sequence shown here is derived from an EMBL/GenBank/DDBJ whole genome shotgun (WGS) entry which is preliminary data.</text>
</comment>
<reference evidence="1" key="1">
    <citation type="submission" date="2021-01" db="EMBL/GenBank/DDBJ databases">
        <authorList>
            <consortium name="Genoscope - CEA"/>
            <person name="William W."/>
        </authorList>
    </citation>
    <scope>NUCLEOTIDE SEQUENCE</scope>
</reference>
<dbReference type="Proteomes" id="UP000692954">
    <property type="component" value="Unassembled WGS sequence"/>
</dbReference>
<gene>
    <name evidence="1" type="ORF">PSON_ATCC_30995.1.T2150005</name>
</gene>
<name>A0A8S1RPI1_9CILI</name>
<evidence type="ECO:0000313" key="1">
    <source>
        <dbReference type="EMBL" id="CAD8129307.1"/>
    </source>
</evidence>
<protein>
    <submittedName>
        <fullName evidence="1">Uncharacterized protein</fullName>
    </submittedName>
</protein>
<accession>A0A8S1RPI1</accession>
<evidence type="ECO:0000313" key="2">
    <source>
        <dbReference type="Proteomes" id="UP000692954"/>
    </source>
</evidence>
<organism evidence="1 2">
    <name type="scientific">Paramecium sonneborni</name>
    <dbReference type="NCBI Taxonomy" id="65129"/>
    <lineage>
        <taxon>Eukaryota</taxon>
        <taxon>Sar</taxon>
        <taxon>Alveolata</taxon>
        <taxon>Ciliophora</taxon>
        <taxon>Intramacronucleata</taxon>
        <taxon>Oligohymenophorea</taxon>
        <taxon>Peniculida</taxon>
        <taxon>Parameciidae</taxon>
        <taxon>Paramecium</taxon>
    </lineage>
</organism>
<dbReference type="EMBL" id="CAJJDN010000215">
    <property type="protein sequence ID" value="CAD8129307.1"/>
    <property type="molecule type" value="Genomic_DNA"/>
</dbReference>
<sequence>MGENIKYNLALQDLSKLISSLIQNIFLIKILSKQQKQSNIQRYQIIIMIL</sequence>
<keyword evidence="2" id="KW-1185">Reference proteome</keyword>
<dbReference type="AlphaFoldDB" id="A0A8S1RPI1"/>
<proteinExistence type="predicted"/>